<organism evidence="3 4">
    <name type="scientific">Streptomyces actuosus</name>
    <dbReference type="NCBI Taxonomy" id="1885"/>
    <lineage>
        <taxon>Bacteria</taxon>
        <taxon>Bacillati</taxon>
        <taxon>Actinomycetota</taxon>
        <taxon>Actinomycetes</taxon>
        <taxon>Kitasatosporales</taxon>
        <taxon>Streptomycetaceae</taxon>
        <taxon>Streptomyces</taxon>
    </lineage>
</organism>
<protein>
    <submittedName>
        <fullName evidence="3">Uncharacterized protein</fullName>
    </submittedName>
</protein>
<dbReference type="AlphaFoldDB" id="A0A2U9PF41"/>
<keyword evidence="2" id="KW-0472">Membrane</keyword>
<feature type="transmembrane region" description="Helical" evidence="2">
    <location>
        <begin position="125"/>
        <end position="155"/>
    </location>
</feature>
<feature type="region of interest" description="Disordered" evidence="1">
    <location>
        <begin position="378"/>
        <end position="406"/>
    </location>
</feature>
<feature type="compositionally biased region" description="Polar residues" evidence="1">
    <location>
        <begin position="609"/>
        <end position="625"/>
    </location>
</feature>
<dbReference type="EMBL" id="CP029788">
    <property type="protein sequence ID" value="AWT47965.1"/>
    <property type="molecule type" value="Genomic_DNA"/>
</dbReference>
<gene>
    <name evidence="3" type="ORF">DMT42_35950</name>
</gene>
<feature type="compositionally biased region" description="Basic and acidic residues" evidence="1">
    <location>
        <begin position="299"/>
        <end position="320"/>
    </location>
</feature>
<dbReference type="OrthoDB" id="3078176at2"/>
<dbReference type="KEGG" id="sact:DMT42_35950"/>
<keyword evidence="2" id="KW-0812">Transmembrane</keyword>
<feature type="transmembrane region" description="Helical" evidence="2">
    <location>
        <begin position="167"/>
        <end position="189"/>
    </location>
</feature>
<dbReference type="Proteomes" id="UP000247634">
    <property type="component" value="Chromosome"/>
</dbReference>
<accession>A0A2U9PF41</accession>
<feature type="region of interest" description="Disordered" evidence="1">
    <location>
        <begin position="609"/>
        <end position="631"/>
    </location>
</feature>
<reference evidence="3 4" key="1">
    <citation type="submission" date="2018-06" db="EMBL/GenBank/DDBJ databases">
        <title>The complete genome sequence of a nosiheptide producer Streptomyces actuosus ATCC 25421: deducing the ability of producing a new class III lantibiotics.</title>
        <authorList>
            <person name="Liu W."/>
            <person name="Sun F."/>
            <person name="Hu Y."/>
        </authorList>
    </citation>
    <scope>NUCLEOTIDE SEQUENCE [LARGE SCALE GENOMIC DNA]</scope>
    <source>
        <strain evidence="3 4">ATCC 25421</strain>
    </source>
</reference>
<keyword evidence="2" id="KW-1133">Transmembrane helix</keyword>
<proteinExistence type="predicted"/>
<sequence length="631" mass="68573">MPTQAGPAEPAAVSGHRRWHTTYAGRADVPHANAVTRELAGAMHARVDRIGQARDLAGRWQDRTLRRQQREIRQLPDVTGEKLARWTADHVLNARKRPVPSFGFSLAPVLTHSVAAQRQRRTRGLLLAAVAALILVRHPWGAGALVVVALLYQYLIVAERFRSLLRWGLSSLVPMIVLAAGGFVAWTLLRSNSLALESLLHDAVSAGVWLTTLSSAVYTLDRWVAVAYPVSLRPSREGITSRPRFAPRASARIAECQAAETWQSTPYKKEEGGVHRFVGAGRDAWRSGGPRIQLTPARRAADDKATEGDGDSRRPSREADAETVGNPVQSGIRKFEADELLDKVRDELMGLRGVLVETHALPHCEVFETLAVPQSRWSGLSRTPERGRRAAAAVSSEKASGAPWPEAQEMVDEGRQAPSGHTSRRYLAAQVVDWGGQIVVTVFAHAALEGKTLHFVTRPHVLAPLKPEVSVTPTTGKALARTILLAPVHGLGDTIALAHKAYGVVLRALSSVMPGVLGHAVRHQVARSMDRTAEVDANPVSLREHCALVEPEDMHQAEDAARHISILQSRMFSAVSAFLDDHGMFTGDFRRQAQDIVTQIFINGDHNQVNTGTVNGSQTQSNPSDGTAAKG</sequence>
<keyword evidence="4" id="KW-1185">Reference proteome</keyword>
<feature type="region of interest" description="Disordered" evidence="1">
    <location>
        <begin position="285"/>
        <end position="330"/>
    </location>
</feature>
<evidence type="ECO:0000313" key="3">
    <source>
        <dbReference type="EMBL" id="AWT47965.1"/>
    </source>
</evidence>
<evidence type="ECO:0000256" key="1">
    <source>
        <dbReference type="SAM" id="MobiDB-lite"/>
    </source>
</evidence>
<evidence type="ECO:0000313" key="4">
    <source>
        <dbReference type="Proteomes" id="UP000247634"/>
    </source>
</evidence>
<evidence type="ECO:0000256" key="2">
    <source>
        <dbReference type="SAM" id="Phobius"/>
    </source>
</evidence>
<name>A0A2U9PF41_STRAS</name>